<proteinExistence type="inferred from homology"/>
<accession>A0ABR0BXW1</accession>
<evidence type="ECO:0000259" key="4">
    <source>
        <dbReference type="Pfam" id="PF00676"/>
    </source>
</evidence>
<name>A0ABR0BXW1_PURLI</name>
<dbReference type="SUPFAM" id="SSF52518">
    <property type="entry name" value="Thiamin diphosphate-binding fold (THDP-binding)"/>
    <property type="match status" value="1"/>
</dbReference>
<comment type="caution">
    <text evidence="5">The sequence shown here is derived from an EMBL/GenBank/DDBJ whole genome shotgun (WGS) entry which is preliminary data.</text>
</comment>
<dbReference type="EC" id="1.2.4.4" evidence="2"/>
<dbReference type="InterPro" id="IPR029061">
    <property type="entry name" value="THDP-binding"/>
</dbReference>
<dbReference type="InterPro" id="IPR001017">
    <property type="entry name" value="DH_E1"/>
</dbReference>
<organism evidence="5 6">
    <name type="scientific">Purpureocillium lilacinum</name>
    <name type="common">Paecilomyces lilacinus</name>
    <dbReference type="NCBI Taxonomy" id="33203"/>
    <lineage>
        <taxon>Eukaryota</taxon>
        <taxon>Fungi</taxon>
        <taxon>Dikarya</taxon>
        <taxon>Ascomycota</taxon>
        <taxon>Pezizomycotina</taxon>
        <taxon>Sordariomycetes</taxon>
        <taxon>Hypocreomycetidae</taxon>
        <taxon>Hypocreales</taxon>
        <taxon>Ophiocordycipitaceae</taxon>
        <taxon>Purpureocillium</taxon>
    </lineage>
</organism>
<gene>
    <name evidence="5" type="ORF">Purlil1_6732</name>
</gene>
<comment type="function">
    <text evidence="2">The branched-chain alpha-keto dehydrogenase complex catalyzes the overall conversion of alpha-keto acids to acyl-CoA and CO(2). It contains multiple copies of three enzymatic components: branched-chain alpha-keto acid decarboxylase (E1), lipoamide acyltransferase (E2) and lipoamide dehydrogenase (E3).</text>
</comment>
<evidence type="ECO:0000256" key="1">
    <source>
        <dbReference type="ARBA" id="ARBA00023002"/>
    </source>
</evidence>
<dbReference type="EMBL" id="JAWRVI010000022">
    <property type="protein sequence ID" value="KAK4088879.1"/>
    <property type="molecule type" value="Genomic_DNA"/>
</dbReference>
<feature type="region of interest" description="Disordered" evidence="3">
    <location>
        <begin position="33"/>
        <end position="87"/>
    </location>
</feature>
<keyword evidence="6" id="KW-1185">Reference proteome</keyword>
<evidence type="ECO:0000256" key="2">
    <source>
        <dbReference type="RuleBase" id="RU365014"/>
    </source>
</evidence>
<keyword evidence="2" id="KW-0786">Thiamine pyrophosphate</keyword>
<dbReference type="Gene3D" id="3.40.50.970">
    <property type="match status" value="1"/>
</dbReference>
<dbReference type="PANTHER" id="PTHR43380:SF1">
    <property type="entry name" value="2-OXOISOVALERATE DEHYDROGENASE SUBUNIT ALPHA, MITOCHONDRIAL"/>
    <property type="match status" value="1"/>
</dbReference>
<dbReference type="Proteomes" id="UP001287286">
    <property type="component" value="Unassembled WGS sequence"/>
</dbReference>
<evidence type="ECO:0000313" key="5">
    <source>
        <dbReference type="EMBL" id="KAK4088879.1"/>
    </source>
</evidence>
<dbReference type="InterPro" id="IPR050771">
    <property type="entry name" value="Alpha-ketoacid_DH_E1_comp"/>
</dbReference>
<reference evidence="5 6" key="1">
    <citation type="journal article" date="2024" name="Microbiol. Resour. Announc.">
        <title>Genome annotations for the ascomycete fungi Trichoderma harzianum, Trichoderma aggressivum, and Purpureocillium lilacinum.</title>
        <authorList>
            <person name="Beijen E.P.W."/>
            <person name="Ohm R.A."/>
        </authorList>
    </citation>
    <scope>NUCLEOTIDE SEQUENCE [LARGE SCALE GENOMIC DNA]</scope>
    <source>
        <strain evidence="5 6">CBS 150709</strain>
    </source>
</reference>
<comment type="cofactor">
    <cofactor evidence="2">
        <name>thiamine diphosphate</name>
        <dbReference type="ChEBI" id="CHEBI:58937"/>
    </cofactor>
</comment>
<sequence>MDRMYYFHPENAPATHARNMPRWPRRAIDNSLATIGPAKNPGPVAPSPCQAVDNHHHHPPQRSASAGGDGEKDPFHSLTPSSSGETGIVATVEASTPKMKSRVLRSMPLRRATSVATATTTTTRSPAAAAASAVRAASSVSQRPHSDYVSFPGALKSAFTSTLKYEVPESYQALPTYRVVDQHGEVVDQSFTPDITDEQVVKLYKDMLYISIMDLIMFDAQRQGRLSFYMVSAGEEAVSVGSSSVLDPEDPVYCQYREQGFFKERGFTTKEFMSQLFANKNDTGKGRNMPIHYGSGRLNIHTISSPLATQLPQASGAGYALKMQRLQDPNSKPKVAICFFGEGAASEGDFHAAMNIAATRSCPVVFICRNNGYAISTPTLEQYRGDGIASRGIGYGIDTIRIDGNDIWAVRESVKKAREMALQDGGKPVLIECMTYRVSHHSTSDDSFAYRARVEVEDWKRRDNPITRLRKWMEAKGCWDEAKEKETRDVLRKEILRGFSEAEKEKKPALRTMFEDVYEDLTDDLKGQMRELKDMLDKYPNEYDVSEYDGGKDSLKE</sequence>
<protein>
    <recommendedName>
        <fullName evidence="2">2-oxoisovalerate dehydrogenase subunit alpha</fullName>
        <ecNumber evidence="2">1.2.4.4</ecNumber>
    </recommendedName>
    <alternativeName>
        <fullName evidence="2">Branched-chain alpha-keto acid dehydrogenase E1 component alpha chain</fullName>
    </alternativeName>
</protein>
<comment type="similarity">
    <text evidence="2">Belongs to the BCKDHA family.</text>
</comment>
<evidence type="ECO:0000313" key="6">
    <source>
        <dbReference type="Proteomes" id="UP001287286"/>
    </source>
</evidence>
<feature type="domain" description="Dehydrogenase E1 component" evidence="4">
    <location>
        <begin position="205"/>
        <end position="509"/>
    </location>
</feature>
<dbReference type="CDD" id="cd02000">
    <property type="entry name" value="TPP_E1_PDC_ADC_BCADC"/>
    <property type="match status" value="1"/>
</dbReference>
<dbReference type="Pfam" id="PF00676">
    <property type="entry name" value="E1_dh"/>
    <property type="match status" value="1"/>
</dbReference>
<comment type="catalytic activity">
    <reaction evidence="2">
        <text>N(6)-[(R)-lipoyl]-L-lysyl-[protein] + 3-methyl-2-oxobutanoate + H(+) = N(6)-[(R)-S(8)-2-methylpropanoyldihydrolipoyl]-L-lysyl-[protein] + CO2</text>
        <dbReference type="Rhea" id="RHEA:13457"/>
        <dbReference type="Rhea" id="RHEA-COMP:10474"/>
        <dbReference type="Rhea" id="RHEA-COMP:10497"/>
        <dbReference type="ChEBI" id="CHEBI:11851"/>
        <dbReference type="ChEBI" id="CHEBI:15378"/>
        <dbReference type="ChEBI" id="CHEBI:16526"/>
        <dbReference type="ChEBI" id="CHEBI:83099"/>
        <dbReference type="ChEBI" id="CHEBI:83142"/>
        <dbReference type="EC" id="1.2.4.4"/>
    </reaction>
</comment>
<keyword evidence="1 2" id="KW-0560">Oxidoreductase</keyword>
<evidence type="ECO:0000256" key="3">
    <source>
        <dbReference type="SAM" id="MobiDB-lite"/>
    </source>
</evidence>
<dbReference type="PANTHER" id="PTHR43380">
    <property type="entry name" value="2-OXOISOVALERATE DEHYDROGENASE SUBUNIT ALPHA, MITOCHONDRIAL"/>
    <property type="match status" value="1"/>
</dbReference>